<gene>
    <name evidence="1" type="ORF">pipiens_006324</name>
</gene>
<comment type="caution">
    <text evidence="1">The sequence shown here is derived from an EMBL/GenBank/DDBJ whole genome shotgun (WGS) entry which is preliminary data.</text>
</comment>
<reference evidence="1 2" key="1">
    <citation type="submission" date="2024-05" db="EMBL/GenBank/DDBJ databases">
        <title>Culex pipiens pipiens assembly and annotation.</title>
        <authorList>
            <person name="Alout H."/>
            <person name="Durand T."/>
        </authorList>
    </citation>
    <scope>NUCLEOTIDE SEQUENCE [LARGE SCALE GENOMIC DNA]</scope>
    <source>
        <strain evidence="1">HA-2024</strain>
        <tissue evidence="1">Whole body</tissue>
    </source>
</reference>
<evidence type="ECO:0000313" key="2">
    <source>
        <dbReference type="Proteomes" id="UP001562425"/>
    </source>
</evidence>
<proteinExistence type="predicted"/>
<organism evidence="1 2">
    <name type="scientific">Culex pipiens pipiens</name>
    <name type="common">Northern house mosquito</name>
    <dbReference type="NCBI Taxonomy" id="38569"/>
    <lineage>
        <taxon>Eukaryota</taxon>
        <taxon>Metazoa</taxon>
        <taxon>Ecdysozoa</taxon>
        <taxon>Arthropoda</taxon>
        <taxon>Hexapoda</taxon>
        <taxon>Insecta</taxon>
        <taxon>Pterygota</taxon>
        <taxon>Neoptera</taxon>
        <taxon>Endopterygota</taxon>
        <taxon>Diptera</taxon>
        <taxon>Nematocera</taxon>
        <taxon>Culicoidea</taxon>
        <taxon>Culicidae</taxon>
        <taxon>Culicinae</taxon>
        <taxon>Culicini</taxon>
        <taxon>Culex</taxon>
        <taxon>Culex</taxon>
    </lineage>
</organism>
<sequence length="87" mass="10235">MAEQGDTVSASKLQNLRNQIREICDDEPICSRFRCLSGSPESCPDEDLVKAHRRTYWTKFTTIRRFNLLFDVRSIYTRIRRTPPNVN</sequence>
<evidence type="ECO:0000313" key="1">
    <source>
        <dbReference type="EMBL" id="KAL1401899.1"/>
    </source>
</evidence>
<dbReference type="EMBL" id="JBEHCU010003911">
    <property type="protein sequence ID" value="KAL1401899.1"/>
    <property type="molecule type" value="Genomic_DNA"/>
</dbReference>
<accession>A0ABD1DR39</accession>
<protein>
    <submittedName>
        <fullName evidence="1">Uncharacterized protein</fullName>
    </submittedName>
</protein>
<dbReference type="AlphaFoldDB" id="A0ABD1DR39"/>
<keyword evidence="2" id="KW-1185">Reference proteome</keyword>
<dbReference type="Proteomes" id="UP001562425">
    <property type="component" value="Unassembled WGS sequence"/>
</dbReference>
<name>A0ABD1DR39_CULPP</name>